<organism evidence="1">
    <name type="scientific">uncultured Chloroflexia bacterium</name>
    <dbReference type="NCBI Taxonomy" id="1672391"/>
    <lineage>
        <taxon>Bacteria</taxon>
        <taxon>Bacillati</taxon>
        <taxon>Chloroflexota</taxon>
        <taxon>Chloroflexia</taxon>
        <taxon>environmental samples</taxon>
    </lineage>
</organism>
<dbReference type="InterPro" id="IPR051199">
    <property type="entry name" value="LPS_LOS_Heptosyltrfase"/>
</dbReference>
<gene>
    <name evidence="1" type="ORF">AVDCRST_MAG93-7851</name>
</gene>
<dbReference type="AlphaFoldDB" id="A0A6J4MNE2"/>
<sequence>MHVLRSILLRALAYVIHLPAPLREGVPQRILVIKPDHLGDLLLLTPALRHLRRTFPAAHITLMIGPWSSAAVRGNPDIDVVLTCEFPGFTRRAKTSTFQPYLLLLRTALLVRAGQYDTALIARDDHWWGALLALLARIPRRIGYAAPS</sequence>
<dbReference type="GO" id="GO:0008713">
    <property type="term" value="F:ADP-heptose-lipopolysaccharide heptosyltransferase activity"/>
    <property type="evidence" value="ECO:0007669"/>
    <property type="project" value="TreeGrafter"/>
</dbReference>
<reference evidence="1" key="1">
    <citation type="submission" date="2020-02" db="EMBL/GenBank/DDBJ databases">
        <authorList>
            <person name="Meier V. D."/>
        </authorList>
    </citation>
    <scope>NUCLEOTIDE SEQUENCE</scope>
    <source>
        <strain evidence="1">AVDCRST_MAG93</strain>
    </source>
</reference>
<evidence type="ECO:0000313" key="1">
    <source>
        <dbReference type="EMBL" id="CAA9364305.1"/>
    </source>
</evidence>
<dbReference type="Gene3D" id="3.40.50.2000">
    <property type="entry name" value="Glycogen Phosphorylase B"/>
    <property type="match status" value="1"/>
</dbReference>
<keyword evidence="1" id="KW-0808">Transferase</keyword>
<dbReference type="SUPFAM" id="SSF53756">
    <property type="entry name" value="UDP-Glycosyltransferase/glycogen phosphorylase"/>
    <property type="match status" value="1"/>
</dbReference>
<dbReference type="GO" id="GO:0005829">
    <property type="term" value="C:cytosol"/>
    <property type="evidence" value="ECO:0007669"/>
    <property type="project" value="TreeGrafter"/>
</dbReference>
<dbReference type="EMBL" id="CADCTR010002648">
    <property type="protein sequence ID" value="CAA9364305.1"/>
    <property type="molecule type" value="Genomic_DNA"/>
</dbReference>
<accession>A0A6J4MNE2</accession>
<proteinExistence type="predicted"/>
<dbReference type="PANTHER" id="PTHR30160">
    <property type="entry name" value="TETRAACYLDISACCHARIDE 4'-KINASE-RELATED"/>
    <property type="match status" value="1"/>
</dbReference>
<dbReference type="GO" id="GO:0009244">
    <property type="term" value="P:lipopolysaccharide core region biosynthetic process"/>
    <property type="evidence" value="ECO:0007669"/>
    <property type="project" value="TreeGrafter"/>
</dbReference>
<protein>
    <submittedName>
        <fullName evidence="1">ADP-heptose--lipooligosaccharide heptosyltransferase II</fullName>
    </submittedName>
</protein>
<name>A0A6J4MNE2_9CHLR</name>
<feature type="non-terminal residue" evidence="1">
    <location>
        <position position="148"/>
    </location>
</feature>
<dbReference type="PANTHER" id="PTHR30160:SF1">
    <property type="entry name" value="LIPOPOLYSACCHARIDE 1,2-N-ACETYLGLUCOSAMINETRANSFERASE-RELATED"/>
    <property type="match status" value="1"/>
</dbReference>